<dbReference type="EMBL" id="ML119665">
    <property type="protein sequence ID" value="RPA83297.1"/>
    <property type="molecule type" value="Genomic_DNA"/>
</dbReference>
<dbReference type="STRING" id="1160509.A0A3N4ICW8"/>
<accession>A0A3N4ICW8</accession>
<feature type="compositionally biased region" description="Low complexity" evidence="1">
    <location>
        <begin position="160"/>
        <end position="171"/>
    </location>
</feature>
<feature type="region of interest" description="Disordered" evidence="1">
    <location>
        <begin position="34"/>
        <end position="102"/>
    </location>
</feature>
<feature type="region of interest" description="Disordered" evidence="1">
    <location>
        <begin position="143"/>
        <end position="320"/>
    </location>
</feature>
<dbReference type="OrthoDB" id="1919336at2759"/>
<feature type="compositionally biased region" description="Polar residues" evidence="1">
    <location>
        <begin position="299"/>
        <end position="320"/>
    </location>
</feature>
<protein>
    <submittedName>
        <fullName evidence="2">Uncharacterized protein</fullName>
    </submittedName>
</protein>
<evidence type="ECO:0000313" key="3">
    <source>
        <dbReference type="Proteomes" id="UP000275078"/>
    </source>
</evidence>
<evidence type="ECO:0000313" key="2">
    <source>
        <dbReference type="EMBL" id="RPA83297.1"/>
    </source>
</evidence>
<sequence length="320" mass="34362">MAKERYAHELAEYKKTDNYKEYLQYLTEFKQKMAKDGSGEATQPAKVAKLESISATSGSSTNPNTRTSSISSPNVFAASSPRVPGPGSTPASVATSGRHSVSPIIQQLPSIARPYQQYEPEPLTPTSVEETRQLPRLQTALPSVHGAQIQQQLSYARNQPSRTPSTTSTFSHGSSASLPIRRRSMMGDDSFPTSGSPMSLPSVSSFDDPGNRNLRLPPPNISNPPMQSQASGYFERSPRTMPQSHMFNSVGTMQSPSSAASPTSMLAQGSMTSNSNASGMSMAVESGNPSGHNPAHYSPYNSNERYSSNNGEPPSNHSNQ</sequence>
<proteinExistence type="predicted"/>
<dbReference type="AlphaFoldDB" id="A0A3N4ICW8"/>
<name>A0A3N4ICW8_ASCIM</name>
<dbReference type="Proteomes" id="UP000275078">
    <property type="component" value="Unassembled WGS sequence"/>
</dbReference>
<keyword evidence="3" id="KW-1185">Reference proteome</keyword>
<reference evidence="2 3" key="1">
    <citation type="journal article" date="2018" name="Nat. Ecol. Evol.">
        <title>Pezizomycetes genomes reveal the molecular basis of ectomycorrhizal truffle lifestyle.</title>
        <authorList>
            <person name="Murat C."/>
            <person name="Payen T."/>
            <person name="Noel B."/>
            <person name="Kuo A."/>
            <person name="Morin E."/>
            <person name="Chen J."/>
            <person name="Kohler A."/>
            <person name="Krizsan K."/>
            <person name="Balestrini R."/>
            <person name="Da Silva C."/>
            <person name="Montanini B."/>
            <person name="Hainaut M."/>
            <person name="Levati E."/>
            <person name="Barry K.W."/>
            <person name="Belfiori B."/>
            <person name="Cichocki N."/>
            <person name="Clum A."/>
            <person name="Dockter R.B."/>
            <person name="Fauchery L."/>
            <person name="Guy J."/>
            <person name="Iotti M."/>
            <person name="Le Tacon F."/>
            <person name="Lindquist E.A."/>
            <person name="Lipzen A."/>
            <person name="Malagnac F."/>
            <person name="Mello A."/>
            <person name="Molinier V."/>
            <person name="Miyauchi S."/>
            <person name="Poulain J."/>
            <person name="Riccioni C."/>
            <person name="Rubini A."/>
            <person name="Sitrit Y."/>
            <person name="Splivallo R."/>
            <person name="Traeger S."/>
            <person name="Wang M."/>
            <person name="Zifcakova L."/>
            <person name="Wipf D."/>
            <person name="Zambonelli A."/>
            <person name="Paolocci F."/>
            <person name="Nowrousian M."/>
            <person name="Ottonello S."/>
            <person name="Baldrian P."/>
            <person name="Spatafora J.W."/>
            <person name="Henrissat B."/>
            <person name="Nagy L.G."/>
            <person name="Aury J.M."/>
            <person name="Wincker P."/>
            <person name="Grigoriev I.V."/>
            <person name="Bonfante P."/>
            <person name="Martin F.M."/>
        </authorList>
    </citation>
    <scope>NUCLEOTIDE SEQUENCE [LARGE SCALE GENOMIC DNA]</scope>
    <source>
        <strain evidence="2 3">RN42</strain>
    </source>
</reference>
<feature type="compositionally biased region" description="Polar residues" evidence="1">
    <location>
        <begin position="148"/>
        <end position="159"/>
    </location>
</feature>
<feature type="compositionally biased region" description="Low complexity" evidence="1">
    <location>
        <begin position="194"/>
        <end position="215"/>
    </location>
</feature>
<organism evidence="2 3">
    <name type="scientific">Ascobolus immersus RN42</name>
    <dbReference type="NCBI Taxonomy" id="1160509"/>
    <lineage>
        <taxon>Eukaryota</taxon>
        <taxon>Fungi</taxon>
        <taxon>Dikarya</taxon>
        <taxon>Ascomycota</taxon>
        <taxon>Pezizomycotina</taxon>
        <taxon>Pezizomycetes</taxon>
        <taxon>Pezizales</taxon>
        <taxon>Ascobolaceae</taxon>
        <taxon>Ascobolus</taxon>
    </lineage>
</organism>
<evidence type="ECO:0000256" key="1">
    <source>
        <dbReference type="SAM" id="MobiDB-lite"/>
    </source>
</evidence>
<feature type="compositionally biased region" description="Polar residues" evidence="1">
    <location>
        <begin position="89"/>
        <end position="102"/>
    </location>
</feature>
<feature type="compositionally biased region" description="Polar residues" evidence="1">
    <location>
        <begin position="240"/>
        <end position="279"/>
    </location>
</feature>
<gene>
    <name evidence="2" type="ORF">BJ508DRAFT_413494</name>
</gene>
<feature type="compositionally biased region" description="Polar residues" evidence="1">
    <location>
        <begin position="53"/>
        <end position="74"/>
    </location>
</feature>